<accession>A0A6C0E812</accession>
<protein>
    <submittedName>
        <fullName evidence="2">Uncharacterized protein</fullName>
    </submittedName>
</protein>
<name>A0A6C0E812_9ZZZZ</name>
<keyword evidence="1" id="KW-0812">Transmembrane</keyword>
<organism evidence="2">
    <name type="scientific">viral metagenome</name>
    <dbReference type="NCBI Taxonomy" id="1070528"/>
    <lineage>
        <taxon>unclassified sequences</taxon>
        <taxon>metagenomes</taxon>
        <taxon>organismal metagenomes</taxon>
    </lineage>
</organism>
<feature type="transmembrane region" description="Helical" evidence="1">
    <location>
        <begin position="34"/>
        <end position="54"/>
    </location>
</feature>
<sequence>MDIFFIFIVIAWWIGMWGLSDLYTTDFTYEEKLIYYVALLGCVALFLTIFPNYLRRL</sequence>
<keyword evidence="1" id="KW-1133">Transmembrane helix</keyword>
<dbReference type="EMBL" id="MN739744">
    <property type="protein sequence ID" value="QHT24389.1"/>
    <property type="molecule type" value="Genomic_DNA"/>
</dbReference>
<keyword evidence="1" id="KW-0472">Membrane</keyword>
<dbReference type="AlphaFoldDB" id="A0A6C0E812"/>
<proteinExistence type="predicted"/>
<reference evidence="2" key="1">
    <citation type="journal article" date="2020" name="Nature">
        <title>Giant virus diversity and host interactions through global metagenomics.</title>
        <authorList>
            <person name="Schulz F."/>
            <person name="Roux S."/>
            <person name="Paez-Espino D."/>
            <person name="Jungbluth S."/>
            <person name="Walsh D.A."/>
            <person name="Denef V.J."/>
            <person name="McMahon K.D."/>
            <person name="Konstantinidis K.T."/>
            <person name="Eloe-Fadrosh E.A."/>
            <person name="Kyrpides N.C."/>
            <person name="Woyke T."/>
        </authorList>
    </citation>
    <scope>NUCLEOTIDE SEQUENCE</scope>
    <source>
        <strain evidence="2">GVMAG-M-3300023179-138</strain>
    </source>
</reference>
<evidence type="ECO:0000256" key="1">
    <source>
        <dbReference type="SAM" id="Phobius"/>
    </source>
</evidence>
<evidence type="ECO:0000313" key="2">
    <source>
        <dbReference type="EMBL" id="QHT24389.1"/>
    </source>
</evidence>